<evidence type="ECO:0000313" key="1">
    <source>
        <dbReference type="EMBL" id="MBP2437247.1"/>
    </source>
</evidence>
<evidence type="ECO:0000313" key="2">
    <source>
        <dbReference type="Proteomes" id="UP001519362"/>
    </source>
</evidence>
<dbReference type="RefSeq" id="WP_165134439.1">
    <property type="nucleotide sequence ID" value="NZ_CP049253.1"/>
</dbReference>
<keyword evidence="2" id="KW-1185">Reference proteome</keyword>
<accession>A0ABS4ZIY9</accession>
<reference evidence="1 2" key="1">
    <citation type="submission" date="2021-03" db="EMBL/GenBank/DDBJ databases">
        <title>Sequencing the genomes of 1000 actinobacteria strains.</title>
        <authorList>
            <person name="Klenk H.-P."/>
        </authorList>
    </citation>
    <scope>NUCLEOTIDE SEQUENCE [LARGE SCALE GENOMIC DNA]</scope>
    <source>
        <strain evidence="1 2">DSM 24221</strain>
    </source>
</reference>
<protein>
    <submittedName>
        <fullName evidence="1">Uncharacterized protein</fullName>
    </submittedName>
</protein>
<dbReference type="Proteomes" id="UP001519362">
    <property type="component" value="Unassembled WGS sequence"/>
</dbReference>
<gene>
    <name evidence="1" type="ORF">JOF34_001833</name>
</gene>
<proteinExistence type="predicted"/>
<sequence length="76" mass="8602">MIHEEEFRERRNALINVRYALDEHTDVDDLGSENRAFNEAMHEVILHLDGAIAVLNHASNVLFPQPHGKQGSRKGA</sequence>
<name>A0ABS4ZIY9_9MICO</name>
<comment type="caution">
    <text evidence="1">The sequence shown here is derived from an EMBL/GenBank/DDBJ whole genome shotgun (WGS) entry which is preliminary data.</text>
</comment>
<dbReference type="EMBL" id="JAGIOL010000001">
    <property type="protein sequence ID" value="MBP2437247.1"/>
    <property type="molecule type" value="Genomic_DNA"/>
</dbReference>
<organism evidence="1 2">
    <name type="scientific">Microbacterium amylolyticum</name>
    <dbReference type="NCBI Taxonomy" id="936337"/>
    <lineage>
        <taxon>Bacteria</taxon>
        <taxon>Bacillati</taxon>
        <taxon>Actinomycetota</taxon>
        <taxon>Actinomycetes</taxon>
        <taxon>Micrococcales</taxon>
        <taxon>Microbacteriaceae</taxon>
        <taxon>Microbacterium</taxon>
    </lineage>
</organism>